<evidence type="ECO:0000313" key="1">
    <source>
        <dbReference type="EMBL" id="NLR93140.1"/>
    </source>
</evidence>
<gene>
    <name evidence="1" type="ORF">HGP29_18145</name>
</gene>
<protein>
    <submittedName>
        <fullName evidence="1">Uncharacterized protein</fullName>
    </submittedName>
</protein>
<evidence type="ECO:0000313" key="2">
    <source>
        <dbReference type="Proteomes" id="UP000585050"/>
    </source>
</evidence>
<dbReference type="RefSeq" id="WP_168883845.1">
    <property type="nucleotide sequence ID" value="NZ_JABAIL010000005.1"/>
</dbReference>
<dbReference type="AlphaFoldDB" id="A0A7X8XXI8"/>
<accession>A0A7X8XXI8</accession>
<dbReference type="EMBL" id="JABAIL010000005">
    <property type="protein sequence ID" value="NLR93140.1"/>
    <property type="molecule type" value="Genomic_DNA"/>
</dbReference>
<reference evidence="1 2" key="1">
    <citation type="submission" date="2020-04" db="EMBL/GenBank/DDBJ databases">
        <title>Flammeovirga sp. SR4, a novel species isolated from seawater.</title>
        <authorList>
            <person name="Wang X."/>
        </authorList>
    </citation>
    <scope>NUCLEOTIDE SEQUENCE [LARGE SCALE GENOMIC DNA]</scope>
    <source>
        <strain evidence="1 2">SR4</strain>
    </source>
</reference>
<name>A0A7X8XXI8_9BACT</name>
<comment type="caution">
    <text evidence="1">The sequence shown here is derived from an EMBL/GenBank/DDBJ whole genome shotgun (WGS) entry which is preliminary data.</text>
</comment>
<sequence>MKVALIELGGSHAECLYSQLLFLKTIKAEVTLIYDPRLELTVRDFINEFDNTILLAEPEGAFFYYLKLRKIIINNQFDKVIFNTGQGDVCKKICALPFPKTIEFLSLLHNTKKLYGSFGQKIISSKVKKYFVLSDYLLEKTAPFTDKKFLPFYPIYFKPYPIKINKPEDEIWITIPGAILLERREYVRLLECLENIDFDKRIKFIFLGGGPKEEVDIVKGLIEKTLHPDNFLYWNEHVINDDFHSYLQLSDYIMPLINILDGYDFRISGTFNLAYAYNKTMLIHKSLNMDEFQENSIIYDYDGIEELLKTILTLKKIDYKAQDKFNFDYQAQQYTEFLLMK</sequence>
<proteinExistence type="predicted"/>
<organism evidence="1 2">
    <name type="scientific">Flammeovirga agarivorans</name>
    <dbReference type="NCBI Taxonomy" id="2726742"/>
    <lineage>
        <taxon>Bacteria</taxon>
        <taxon>Pseudomonadati</taxon>
        <taxon>Bacteroidota</taxon>
        <taxon>Cytophagia</taxon>
        <taxon>Cytophagales</taxon>
        <taxon>Flammeovirgaceae</taxon>
        <taxon>Flammeovirga</taxon>
    </lineage>
</organism>
<dbReference type="Proteomes" id="UP000585050">
    <property type="component" value="Unassembled WGS sequence"/>
</dbReference>
<keyword evidence="2" id="KW-1185">Reference proteome</keyword>